<name>A0ABR2L6M9_9EUKA</name>
<sequence length="133" mass="15395">MIREYHDNIVIDKPLYITIQRDNLECFQEMASVFIYPDDDFFCKSINPKSYGFKDLILRDYPPLLSVCVFFKAIKIVEFLLMNDVNTLAVDKKGRSIAHFAAAGGDFQILLMLDELAINFTEEDSRVFNIINL</sequence>
<dbReference type="SUPFAM" id="SSF48403">
    <property type="entry name" value="Ankyrin repeat"/>
    <property type="match status" value="1"/>
</dbReference>
<dbReference type="Gene3D" id="1.25.40.20">
    <property type="entry name" value="Ankyrin repeat-containing domain"/>
    <property type="match status" value="1"/>
</dbReference>
<gene>
    <name evidence="1" type="ORF">M9Y10_000958</name>
</gene>
<evidence type="ECO:0008006" key="3">
    <source>
        <dbReference type="Google" id="ProtNLM"/>
    </source>
</evidence>
<protein>
    <recommendedName>
        <fullName evidence="3">Ankyrin repeat protein</fullName>
    </recommendedName>
</protein>
<accession>A0ABR2L6M9</accession>
<dbReference type="EMBL" id="JAPFFF010000001">
    <property type="protein sequence ID" value="KAK8898666.1"/>
    <property type="molecule type" value="Genomic_DNA"/>
</dbReference>
<evidence type="ECO:0000313" key="1">
    <source>
        <dbReference type="EMBL" id="KAK8898666.1"/>
    </source>
</evidence>
<proteinExistence type="predicted"/>
<evidence type="ECO:0000313" key="2">
    <source>
        <dbReference type="Proteomes" id="UP001470230"/>
    </source>
</evidence>
<dbReference type="Proteomes" id="UP001470230">
    <property type="component" value="Unassembled WGS sequence"/>
</dbReference>
<organism evidence="1 2">
    <name type="scientific">Tritrichomonas musculus</name>
    <dbReference type="NCBI Taxonomy" id="1915356"/>
    <lineage>
        <taxon>Eukaryota</taxon>
        <taxon>Metamonada</taxon>
        <taxon>Parabasalia</taxon>
        <taxon>Tritrichomonadida</taxon>
        <taxon>Tritrichomonadidae</taxon>
        <taxon>Tritrichomonas</taxon>
    </lineage>
</organism>
<reference evidence="1 2" key="1">
    <citation type="submission" date="2024-04" db="EMBL/GenBank/DDBJ databases">
        <title>Tritrichomonas musculus Genome.</title>
        <authorList>
            <person name="Alves-Ferreira E."/>
            <person name="Grigg M."/>
            <person name="Lorenzi H."/>
            <person name="Galac M."/>
        </authorList>
    </citation>
    <scope>NUCLEOTIDE SEQUENCE [LARGE SCALE GENOMIC DNA]</scope>
    <source>
        <strain evidence="1 2">EAF2021</strain>
    </source>
</reference>
<comment type="caution">
    <text evidence="1">The sequence shown here is derived from an EMBL/GenBank/DDBJ whole genome shotgun (WGS) entry which is preliminary data.</text>
</comment>
<dbReference type="InterPro" id="IPR036770">
    <property type="entry name" value="Ankyrin_rpt-contain_sf"/>
</dbReference>
<keyword evidence="2" id="KW-1185">Reference proteome</keyword>